<dbReference type="InterPro" id="IPR021721">
    <property type="entry name" value="Znf_CCCH-type_TRM13"/>
</dbReference>
<feature type="compositionally biased region" description="Polar residues" evidence="13">
    <location>
        <begin position="355"/>
        <end position="370"/>
    </location>
</feature>
<dbReference type="InterPro" id="IPR022776">
    <property type="entry name" value="TRM13/UPF0224_CHHC_Znf_dom"/>
</dbReference>
<dbReference type="GO" id="GO:0106050">
    <property type="term" value="F:tRNA 2'-O-methyltransferase activity"/>
    <property type="evidence" value="ECO:0007669"/>
    <property type="project" value="UniProtKB-UniRule"/>
</dbReference>
<comment type="catalytic activity">
    <reaction evidence="11 12">
        <text>adenosine(4) in tRNA(His) + S-adenosyl-L-methionine = 2'-O-methyladenosine(4) in tRNA(His) + S-adenosyl-L-homocysteine + H(+)</text>
        <dbReference type="Rhea" id="RHEA:43196"/>
        <dbReference type="Rhea" id="RHEA-COMP:10401"/>
        <dbReference type="Rhea" id="RHEA-COMP:10402"/>
        <dbReference type="ChEBI" id="CHEBI:15378"/>
        <dbReference type="ChEBI" id="CHEBI:57856"/>
        <dbReference type="ChEBI" id="CHEBI:59789"/>
        <dbReference type="ChEBI" id="CHEBI:74411"/>
        <dbReference type="ChEBI" id="CHEBI:74477"/>
        <dbReference type="EC" id="2.1.1.225"/>
    </reaction>
</comment>
<dbReference type="PANTHER" id="PTHR12998">
    <property type="entry name" value="TRNA:M(4)X MODIFICATION ENZYME TRM13 HOMOLOG"/>
    <property type="match status" value="1"/>
</dbReference>
<protein>
    <recommendedName>
        <fullName evidence="12">tRNA:m(4)X modification enzyme TRM13</fullName>
        <ecNumber evidence="12">2.1.1.225</ecNumber>
    </recommendedName>
</protein>
<organism evidence="15 16">
    <name type="scientific">Elysia crispata</name>
    <name type="common">lettuce slug</name>
    <dbReference type="NCBI Taxonomy" id="231223"/>
    <lineage>
        <taxon>Eukaryota</taxon>
        <taxon>Metazoa</taxon>
        <taxon>Spiralia</taxon>
        <taxon>Lophotrochozoa</taxon>
        <taxon>Mollusca</taxon>
        <taxon>Gastropoda</taxon>
        <taxon>Heterobranchia</taxon>
        <taxon>Euthyneura</taxon>
        <taxon>Panpulmonata</taxon>
        <taxon>Sacoglossa</taxon>
        <taxon>Placobranchoidea</taxon>
        <taxon>Plakobranchidae</taxon>
        <taxon>Elysia</taxon>
    </lineage>
</organism>
<keyword evidence="5 12" id="KW-0819">tRNA processing</keyword>
<keyword evidence="4 12" id="KW-0949">S-adenosyl-L-methionine</keyword>
<comment type="catalytic activity">
    <reaction evidence="9 12">
        <text>cytidine(4) in tRNA(Pro) + S-adenosyl-L-methionine = 2'-O-methylcytidine(4) in tRNA(Pro) + S-adenosyl-L-homocysteine + H(+)</text>
        <dbReference type="Rhea" id="RHEA:32767"/>
        <dbReference type="Rhea" id="RHEA-COMP:10397"/>
        <dbReference type="Rhea" id="RHEA-COMP:10398"/>
        <dbReference type="ChEBI" id="CHEBI:15378"/>
        <dbReference type="ChEBI" id="CHEBI:57856"/>
        <dbReference type="ChEBI" id="CHEBI:59789"/>
        <dbReference type="ChEBI" id="CHEBI:74495"/>
        <dbReference type="ChEBI" id="CHEBI:82748"/>
        <dbReference type="EC" id="2.1.1.225"/>
    </reaction>
</comment>
<comment type="similarity">
    <text evidence="1 12">Belongs to the methyltransferase TRM13 family.</text>
</comment>
<evidence type="ECO:0000256" key="4">
    <source>
        <dbReference type="ARBA" id="ARBA00022691"/>
    </source>
</evidence>
<dbReference type="PROSITE" id="PS51800">
    <property type="entry name" value="ZF_CHHC_U11_48K"/>
    <property type="match status" value="1"/>
</dbReference>
<feature type="compositionally biased region" description="Basic and acidic residues" evidence="13">
    <location>
        <begin position="322"/>
        <end position="334"/>
    </location>
</feature>
<evidence type="ECO:0000256" key="9">
    <source>
        <dbReference type="ARBA" id="ARBA00048165"/>
    </source>
</evidence>
<dbReference type="Proteomes" id="UP001283361">
    <property type="component" value="Unassembled WGS sequence"/>
</dbReference>
<evidence type="ECO:0000256" key="12">
    <source>
        <dbReference type="RuleBase" id="RU367103"/>
    </source>
</evidence>
<keyword evidence="7 12" id="KW-0863">Zinc-finger</keyword>
<dbReference type="GO" id="GO:0030488">
    <property type="term" value="P:tRNA methylation"/>
    <property type="evidence" value="ECO:0007669"/>
    <property type="project" value="InterPro"/>
</dbReference>
<evidence type="ECO:0000313" key="15">
    <source>
        <dbReference type="EMBL" id="KAK3794581.1"/>
    </source>
</evidence>
<evidence type="ECO:0000256" key="3">
    <source>
        <dbReference type="ARBA" id="ARBA00022679"/>
    </source>
</evidence>
<dbReference type="InterPro" id="IPR039044">
    <property type="entry name" value="Trm13"/>
</dbReference>
<comment type="function">
    <text evidence="12">tRNA methylase which 2'-O-methylates cytidine(4) in tRNA(Pro) and tRNA(Gly)(GCC), and adenosine(4) in tRNA(His).</text>
</comment>
<evidence type="ECO:0000256" key="8">
    <source>
        <dbReference type="ARBA" id="ARBA00022833"/>
    </source>
</evidence>
<evidence type="ECO:0000256" key="1">
    <source>
        <dbReference type="ARBA" id="ARBA00005265"/>
    </source>
</evidence>
<keyword evidence="6 12" id="KW-0479">Metal-binding</keyword>
<evidence type="ECO:0000256" key="7">
    <source>
        <dbReference type="ARBA" id="ARBA00022771"/>
    </source>
</evidence>
<feature type="region of interest" description="Disordered" evidence="13">
    <location>
        <begin position="512"/>
        <end position="541"/>
    </location>
</feature>
<reference evidence="15" key="1">
    <citation type="journal article" date="2023" name="G3 (Bethesda)">
        <title>A reference genome for the long-term kleptoplast-retaining sea slug Elysia crispata morphotype clarki.</title>
        <authorList>
            <person name="Eastman K.E."/>
            <person name="Pendleton A.L."/>
            <person name="Shaikh M.A."/>
            <person name="Suttiyut T."/>
            <person name="Ogas R."/>
            <person name="Tomko P."/>
            <person name="Gavelis G."/>
            <person name="Widhalm J.R."/>
            <person name="Wisecaver J.H."/>
        </authorList>
    </citation>
    <scope>NUCLEOTIDE SEQUENCE</scope>
    <source>
        <strain evidence="15">ECLA1</strain>
    </source>
</reference>
<name>A0AAE1E545_9GAST</name>
<keyword evidence="3 12" id="KW-0808">Transferase</keyword>
<dbReference type="Pfam" id="PF05253">
    <property type="entry name" value="zf-U11-48K"/>
    <property type="match status" value="1"/>
</dbReference>
<keyword evidence="16" id="KW-1185">Reference proteome</keyword>
<evidence type="ECO:0000256" key="10">
    <source>
        <dbReference type="ARBA" id="ARBA00048635"/>
    </source>
</evidence>
<feature type="compositionally biased region" description="Polar residues" evidence="13">
    <location>
        <begin position="526"/>
        <end position="541"/>
    </location>
</feature>
<keyword evidence="8 12" id="KW-0862">Zinc</keyword>
<evidence type="ECO:0000256" key="6">
    <source>
        <dbReference type="ARBA" id="ARBA00022723"/>
    </source>
</evidence>
<dbReference type="PANTHER" id="PTHR12998:SF0">
    <property type="entry name" value="TRNA:M(4)X MODIFICATION ENZYME TRM13 HOMOLOG"/>
    <property type="match status" value="1"/>
</dbReference>
<dbReference type="GO" id="GO:0008270">
    <property type="term" value="F:zinc ion binding"/>
    <property type="evidence" value="ECO:0007669"/>
    <property type="project" value="UniProtKB-KW"/>
</dbReference>
<dbReference type="InterPro" id="IPR007871">
    <property type="entry name" value="Methyltransferase_TRM13"/>
</dbReference>
<evidence type="ECO:0000256" key="2">
    <source>
        <dbReference type="ARBA" id="ARBA00022603"/>
    </source>
</evidence>
<evidence type="ECO:0000256" key="11">
    <source>
        <dbReference type="ARBA" id="ARBA00049393"/>
    </source>
</evidence>
<feature type="domain" description="CHHC U11-48K-type" evidence="14">
    <location>
        <begin position="63"/>
        <end position="90"/>
    </location>
</feature>
<dbReference type="Pfam" id="PF11722">
    <property type="entry name" value="zf-TRM13_CCCH"/>
    <property type="match status" value="1"/>
</dbReference>
<dbReference type="Pfam" id="PF05206">
    <property type="entry name" value="TRM13"/>
    <property type="match status" value="2"/>
</dbReference>
<dbReference type="AlphaFoldDB" id="A0AAE1E545"/>
<proteinExistence type="inferred from homology"/>
<dbReference type="EMBL" id="JAWDGP010001105">
    <property type="protein sequence ID" value="KAK3794581.1"/>
    <property type="molecule type" value="Genomic_DNA"/>
</dbReference>
<evidence type="ECO:0000313" key="16">
    <source>
        <dbReference type="Proteomes" id="UP001283361"/>
    </source>
</evidence>
<comment type="catalytic activity">
    <reaction evidence="10 12">
        <text>cytidine(4) in tRNA(Gly)(GCC) + S-adenosyl-L-methionine = 2'-O-methylcytidine(4) in tRNA(Gly)(GCC) + S-adenosyl-L-homocysteine + H(+)</text>
        <dbReference type="Rhea" id="RHEA:43192"/>
        <dbReference type="Rhea" id="RHEA-COMP:10399"/>
        <dbReference type="Rhea" id="RHEA-COMP:10400"/>
        <dbReference type="ChEBI" id="CHEBI:15378"/>
        <dbReference type="ChEBI" id="CHEBI:57856"/>
        <dbReference type="ChEBI" id="CHEBI:59789"/>
        <dbReference type="ChEBI" id="CHEBI:74495"/>
        <dbReference type="ChEBI" id="CHEBI:82748"/>
        <dbReference type="EC" id="2.1.1.225"/>
    </reaction>
</comment>
<gene>
    <name evidence="15" type="ORF">RRG08_003730</name>
</gene>
<evidence type="ECO:0000256" key="13">
    <source>
        <dbReference type="SAM" id="MobiDB-lite"/>
    </source>
</evidence>
<accession>A0AAE1E545</accession>
<feature type="compositionally biased region" description="Polar residues" evidence="13">
    <location>
        <begin position="335"/>
        <end position="345"/>
    </location>
</feature>
<evidence type="ECO:0000259" key="14">
    <source>
        <dbReference type="PROSITE" id="PS51800"/>
    </source>
</evidence>
<keyword evidence="2 12" id="KW-0489">Methyltransferase</keyword>
<sequence length="625" mass="70297">METSQDSNRNSQECTVLEGVVGPLQCKYFLKKKSRLCRFKPKLGQDYCPEHACLMGIQTERKRIPCPLNPKHNCYEDELKKHIRKCNITKVQQKVEKEVYYVKGVNRGTSCLESFTSKTQVPVRNLTSGDLAKVIERVQHIYNAFVEPIQSTYFQHSCVRDEICSSQQDDINSVLTDQVALRKELLQQAALVGQMEKEKFLDLEDNYFVELGAGKGKLSHWIRKACHQDSNKFLLVERGSVRYKVDGHQKQSQGENNFKRIKMDIEDLYLGKVPGVDTARAITVVGKHLCGGATDMGIRCAVNTLNRRQQKYESSEVSQSSIDHDKNLSDHQKTLPESSEASQSDTGHEKHLSDQNKALSESSEASQSFKNGKARDTDFSNCIEPFTEISPHSDAPIASQIVPPQPKPGSLATEADPAQVKNTDKNKNTVRSRVDTCGEPPVKILKIGDRLGESERLPDGIMIALCCHHQCTWDTYVGHEFMKMCGLGTEEFALLTRLSSWATCARVRARSNANPSPGLENDKSASKMSDQTGTSENSTLSSQEFKEYHFSEDLVNLAKNSNLSLREQLTVSERERIGRQCKRIIDTGRLHYLRSKGMQASLREYIEADTTPENVVLVAYPQLLL</sequence>
<comment type="caution">
    <text evidence="15">The sequence shown here is derived from an EMBL/GenBank/DDBJ whole genome shotgun (WGS) entry which is preliminary data.</text>
</comment>
<evidence type="ECO:0000256" key="5">
    <source>
        <dbReference type="ARBA" id="ARBA00022694"/>
    </source>
</evidence>
<feature type="region of interest" description="Disordered" evidence="13">
    <location>
        <begin position="311"/>
        <end position="417"/>
    </location>
</feature>
<dbReference type="EC" id="2.1.1.225" evidence="12"/>